<dbReference type="Proteomes" id="UP001516400">
    <property type="component" value="Unassembled WGS sequence"/>
</dbReference>
<proteinExistence type="predicted"/>
<evidence type="ECO:0000313" key="1">
    <source>
        <dbReference type="EMBL" id="KAL3277662.1"/>
    </source>
</evidence>
<name>A0ABD2NH07_9CUCU</name>
<dbReference type="EMBL" id="JABFTP020000103">
    <property type="protein sequence ID" value="KAL3277662.1"/>
    <property type="molecule type" value="Genomic_DNA"/>
</dbReference>
<gene>
    <name evidence="1" type="ORF">HHI36_013008</name>
</gene>
<comment type="caution">
    <text evidence="1">The sequence shown here is derived from an EMBL/GenBank/DDBJ whole genome shotgun (WGS) entry which is preliminary data.</text>
</comment>
<evidence type="ECO:0008006" key="3">
    <source>
        <dbReference type="Google" id="ProtNLM"/>
    </source>
</evidence>
<protein>
    <recommendedName>
        <fullName evidence="3">PiggyBac transposable element-derived protein domain-containing protein</fullName>
    </recommendedName>
</protein>
<reference evidence="1 2" key="1">
    <citation type="journal article" date="2021" name="BMC Biol.">
        <title>Horizontally acquired antibacterial genes associated with adaptive radiation of ladybird beetles.</title>
        <authorList>
            <person name="Li H.S."/>
            <person name="Tang X.F."/>
            <person name="Huang Y.H."/>
            <person name="Xu Z.Y."/>
            <person name="Chen M.L."/>
            <person name="Du X.Y."/>
            <person name="Qiu B.Y."/>
            <person name="Chen P.T."/>
            <person name="Zhang W."/>
            <person name="Slipinski A."/>
            <person name="Escalona H.E."/>
            <person name="Waterhouse R.M."/>
            <person name="Zwick A."/>
            <person name="Pang H."/>
        </authorList>
    </citation>
    <scope>NUCLEOTIDE SEQUENCE [LARGE SCALE GENOMIC DNA]</scope>
    <source>
        <strain evidence="1">SYSU2018</strain>
    </source>
</reference>
<organism evidence="1 2">
    <name type="scientific">Cryptolaemus montrouzieri</name>
    <dbReference type="NCBI Taxonomy" id="559131"/>
    <lineage>
        <taxon>Eukaryota</taxon>
        <taxon>Metazoa</taxon>
        <taxon>Ecdysozoa</taxon>
        <taxon>Arthropoda</taxon>
        <taxon>Hexapoda</taxon>
        <taxon>Insecta</taxon>
        <taxon>Pterygota</taxon>
        <taxon>Neoptera</taxon>
        <taxon>Endopterygota</taxon>
        <taxon>Coleoptera</taxon>
        <taxon>Polyphaga</taxon>
        <taxon>Cucujiformia</taxon>
        <taxon>Coccinelloidea</taxon>
        <taxon>Coccinellidae</taxon>
        <taxon>Scymninae</taxon>
        <taxon>Scymnini</taxon>
        <taxon>Cryptolaemus</taxon>
    </lineage>
</organism>
<dbReference type="AlphaFoldDB" id="A0ABD2NH07"/>
<evidence type="ECO:0000313" key="2">
    <source>
        <dbReference type="Proteomes" id="UP001516400"/>
    </source>
</evidence>
<accession>A0ABD2NH07</accession>
<keyword evidence="2" id="KW-1185">Reference proteome</keyword>
<sequence>MKKNPRGELCQQKSGEVIATKWHDNSIVTIPIPSNCHGLIYITVDYIVFVNEKRSEIQEDCQAIIKMYKYMGGVDRFDENVDSMRYSSIAPTSAHTNSQFSKMIFQSVQAKKKSAGVLKEEPEKDFQHCFEK</sequence>